<protein>
    <recommendedName>
        <fullName evidence="2">non-specific serine/threonine protein kinase</fullName>
        <ecNumber evidence="2">2.7.11.1</ecNumber>
    </recommendedName>
</protein>
<evidence type="ECO:0000256" key="12">
    <source>
        <dbReference type="SAM" id="MobiDB-lite"/>
    </source>
</evidence>
<dbReference type="FunFam" id="3.30.1010.10:FF:000029">
    <property type="entry name" value="Serine/threonine-protein kinase SMG1"/>
    <property type="match status" value="1"/>
</dbReference>
<evidence type="ECO:0000256" key="5">
    <source>
        <dbReference type="ARBA" id="ARBA00022741"/>
    </source>
</evidence>
<evidence type="ECO:0000259" key="15">
    <source>
        <dbReference type="PROSITE" id="PS51190"/>
    </source>
</evidence>
<dbReference type="PROSITE" id="PS00916">
    <property type="entry name" value="PI3_4_KINASE_2"/>
    <property type="match status" value="1"/>
</dbReference>
<evidence type="ECO:0000256" key="7">
    <source>
        <dbReference type="ARBA" id="ARBA00022840"/>
    </source>
</evidence>
<dbReference type="GO" id="GO:0005524">
    <property type="term" value="F:ATP binding"/>
    <property type="evidence" value="ECO:0007669"/>
    <property type="project" value="UniProtKB-KW"/>
</dbReference>
<dbReference type="InterPro" id="IPR036940">
    <property type="entry name" value="PI3/4_kinase_cat_sf"/>
</dbReference>
<comment type="similarity">
    <text evidence="1">Belongs to the PI3/PI4-kinase family.</text>
</comment>
<dbReference type="Pfam" id="PF15785">
    <property type="entry name" value="SMG1"/>
    <property type="match status" value="1"/>
</dbReference>
<evidence type="ECO:0000256" key="3">
    <source>
        <dbReference type="ARBA" id="ARBA00022527"/>
    </source>
</evidence>
<dbReference type="Proteomes" id="UP000237000">
    <property type="component" value="Unassembled WGS sequence"/>
</dbReference>
<evidence type="ECO:0000313" key="17">
    <source>
        <dbReference type="Proteomes" id="UP000237000"/>
    </source>
</evidence>
<dbReference type="GO" id="GO:0004674">
    <property type="term" value="F:protein serine/threonine kinase activity"/>
    <property type="evidence" value="ECO:0007669"/>
    <property type="project" value="UniProtKB-KW"/>
</dbReference>
<dbReference type="Pfam" id="PF00454">
    <property type="entry name" value="PI3_PI4_kinase"/>
    <property type="match status" value="1"/>
</dbReference>
<keyword evidence="5" id="KW-0547">Nucleotide-binding</keyword>
<dbReference type="InterPro" id="IPR003152">
    <property type="entry name" value="FATC_dom"/>
</dbReference>
<keyword evidence="6 16" id="KW-0418">Kinase</keyword>
<evidence type="ECO:0000256" key="1">
    <source>
        <dbReference type="ARBA" id="ARBA00011031"/>
    </source>
</evidence>
<comment type="caution">
    <text evidence="16">The sequence shown here is derived from an EMBL/GenBank/DDBJ whole genome shotgun (WGS) entry which is preliminary data.</text>
</comment>
<feature type="domain" description="FAT" evidence="14">
    <location>
        <begin position="1165"/>
        <end position="1779"/>
    </location>
</feature>
<keyword evidence="11" id="KW-0175">Coiled coil</keyword>
<dbReference type="SMART" id="SM01343">
    <property type="entry name" value="FATC"/>
    <property type="match status" value="1"/>
</dbReference>
<keyword evidence="3 16" id="KW-0723">Serine/threonine-protein kinase</keyword>
<dbReference type="SMART" id="SM01345">
    <property type="entry name" value="Rapamycin_bind"/>
    <property type="match status" value="1"/>
</dbReference>
<comment type="catalytic activity">
    <reaction evidence="10">
        <text>L-seryl-[protein] + ATP = O-phospho-L-seryl-[protein] + ADP + H(+)</text>
        <dbReference type="Rhea" id="RHEA:17989"/>
        <dbReference type="Rhea" id="RHEA-COMP:9863"/>
        <dbReference type="Rhea" id="RHEA-COMP:11604"/>
        <dbReference type="ChEBI" id="CHEBI:15378"/>
        <dbReference type="ChEBI" id="CHEBI:29999"/>
        <dbReference type="ChEBI" id="CHEBI:30616"/>
        <dbReference type="ChEBI" id="CHEBI:83421"/>
        <dbReference type="ChEBI" id="CHEBI:456216"/>
        <dbReference type="EC" id="2.7.11.1"/>
    </reaction>
</comment>
<dbReference type="InterPro" id="IPR031559">
    <property type="entry name" value="SMG1"/>
</dbReference>
<dbReference type="OrthoDB" id="10065496at2759"/>
<evidence type="ECO:0000256" key="9">
    <source>
        <dbReference type="ARBA" id="ARBA00047899"/>
    </source>
</evidence>
<dbReference type="GO" id="GO:0005634">
    <property type="term" value="C:nucleus"/>
    <property type="evidence" value="ECO:0007669"/>
    <property type="project" value="TreeGrafter"/>
</dbReference>
<feature type="region of interest" description="Disordered" evidence="12">
    <location>
        <begin position="3623"/>
        <end position="3688"/>
    </location>
</feature>
<proteinExistence type="inferred from homology"/>
<evidence type="ECO:0000259" key="14">
    <source>
        <dbReference type="PROSITE" id="PS51189"/>
    </source>
</evidence>
<dbReference type="InterPro" id="IPR039414">
    <property type="entry name" value="SMG1_PIKKc"/>
</dbReference>
<evidence type="ECO:0000256" key="6">
    <source>
        <dbReference type="ARBA" id="ARBA00022777"/>
    </source>
</evidence>
<dbReference type="Pfam" id="PF02260">
    <property type="entry name" value="FATC"/>
    <property type="match status" value="1"/>
</dbReference>
<evidence type="ECO:0000259" key="13">
    <source>
        <dbReference type="PROSITE" id="PS50290"/>
    </source>
</evidence>
<dbReference type="SUPFAM" id="SSF48371">
    <property type="entry name" value="ARM repeat"/>
    <property type="match status" value="1"/>
</dbReference>
<dbReference type="Gene3D" id="1.10.1070.11">
    <property type="entry name" value="Phosphatidylinositol 3-/4-kinase, catalytic domain"/>
    <property type="match status" value="1"/>
</dbReference>
<evidence type="ECO:0000256" key="2">
    <source>
        <dbReference type="ARBA" id="ARBA00012513"/>
    </source>
</evidence>
<organism evidence="16 17">
    <name type="scientific">Trema orientale</name>
    <name type="common">Charcoal tree</name>
    <name type="synonym">Celtis orientalis</name>
    <dbReference type="NCBI Taxonomy" id="63057"/>
    <lineage>
        <taxon>Eukaryota</taxon>
        <taxon>Viridiplantae</taxon>
        <taxon>Streptophyta</taxon>
        <taxon>Embryophyta</taxon>
        <taxon>Tracheophyta</taxon>
        <taxon>Spermatophyta</taxon>
        <taxon>Magnoliopsida</taxon>
        <taxon>eudicotyledons</taxon>
        <taxon>Gunneridae</taxon>
        <taxon>Pentapetalae</taxon>
        <taxon>rosids</taxon>
        <taxon>fabids</taxon>
        <taxon>Rosales</taxon>
        <taxon>Cannabaceae</taxon>
        <taxon>Trema</taxon>
    </lineage>
</organism>
<feature type="compositionally biased region" description="Low complexity" evidence="12">
    <location>
        <begin position="3566"/>
        <end position="3583"/>
    </location>
</feature>
<feature type="coiled-coil region" evidence="11">
    <location>
        <begin position="2579"/>
        <end position="2606"/>
    </location>
</feature>
<dbReference type="Gene3D" id="3.30.1010.10">
    <property type="entry name" value="Phosphatidylinositol 3-kinase Catalytic Subunit, Chain A, domain 4"/>
    <property type="match status" value="1"/>
</dbReference>
<dbReference type="PANTHER" id="PTHR11139:SF71">
    <property type="entry name" value="SERINE_THREONINE-PROTEIN KINASE SMG1"/>
    <property type="match status" value="1"/>
</dbReference>
<dbReference type="EC" id="2.7.11.1" evidence="2"/>
<dbReference type="PROSITE" id="PS51189">
    <property type="entry name" value="FAT"/>
    <property type="match status" value="1"/>
</dbReference>
<dbReference type="InterPro" id="IPR014009">
    <property type="entry name" value="PIK_FAT"/>
</dbReference>
<evidence type="ECO:0000256" key="8">
    <source>
        <dbReference type="ARBA" id="ARBA00023161"/>
    </source>
</evidence>
<dbReference type="InterPro" id="IPR050517">
    <property type="entry name" value="DDR_Repair_Kinase"/>
</dbReference>
<keyword evidence="8" id="KW-0866">Nonsense-mediated mRNA decay</keyword>
<evidence type="ECO:0000256" key="10">
    <source>
        <dbReference type="ARBA" id="ARBA00048679"/>
    </source>
</evidence>
<sequence>MQMQGLHHQQQQLAGLLSAALPKDDSASSSTTTTTTTADDDDSARIAALNSLHRAILYPPNSVLVTHSATFLAQGFSQLLSDKSYSVRRAAAVAYGALCAVLCSIPVASNGRQNHVLLGTLVDRFIGWALPLLSSVIAGDGAMELALDSLREFLNVGDVTAIERFTLPILKACQVLLEDERTSLSLLHQILGVLTLISLKFSRIFQPHFLDIVDLLLGWALVPDLAESDRRIIMESFLQFQNHWVGNLQFSLGLLSKFLGDMDALLQDGSPGTPQQFRRLLALLSCFSVVLQSTASGLLEMSLLEQIRDPLSRMVPRLLGCLSMVGKKFGWSEWIGDSWKCLTLLAEILCERFSTFYTLTVDILFQSLEMNSTTPTVGAGKITSYQVHGVLKTNLQLLSLQKFGLLPSAVEKILQFDAPISQLRLHPNHLVTGSSAATYIFLLQQGNDEVVQQAVTSLIKELELLKDMLVKSLGQVDRVSSIENLKIYSKFELFALIRFDLKVLLTCVSLGRDTSLIGQPDVATLYVKRSENLLSFIIEKLNPFDLPIQSYAELQVSVVKTLDRLSEIEFLSKCSTRNQNSGQSSVDDVAGKNLIHDHFINEHSAVIIEHLRTYSLLFVKGLNVSSPLAVRLVTLGWIQRFCENIIAINNNSNPKSYFDEAFEYVGIVRSVVFSVLNAASDREPKVRSHVALVLKLLLQARVVHPVFFYPIAEMVLDKLGDPDNEIKNAFVRLLAHVLPATMYSCGLHEYETSTLSWSGVLRFGNGSNLHWKQIFALKQLNQQLHTQQLVSILSFISQRWKVPLSSWIQRLIHSCRNSKDSVLNQVEEMGNFAANVVWLDVKVDEDILEKNCSVNNLAGAWWAVHEAARYCIALRLRTNLGGPTQTFAALERMLLDIAHLLQLDNEQTDGNLSMIGASRAHLLPMRLLLDFVEALKKNVYNAYEGSVVLPLASRSSSLFFRANKKVCEEWFSRINEPMMNAGLALQCHDATIQYCTLRLQELRNLVTLALKDKSRAHVADHLHSIKSRFSMDIMKVLRHMALALCKSHESEALIGLHKWVSMTFSSLFGEENQSFTQREILGPFSWIIGLVHQAEGQYEKAAAHFSLLLQSEESLSSMGSDGIQFVIARVIESYTAVCDWKSLESWLLDLHALRARHAGKSYSGALTTTGNEINAIHALARYDEGDFQATWACLDLTPKSSSELTLDSKLALHRSEQMLLQAMLLQNEGNEEKVSHELHKARSMLEETLAVLPLDGLREAAAYSIQLHCIYVFEDGYKLKGSQDKAKQLPSILSSYVQSMQSPRSRIYQDCNQWLKVMRVYQTILPTSPVTLKLCIDLLSLARKKNNLMLANRLKKYLEVHIWSCSEERYHDFLVSSLQFEDIMLMHAERKFEDALTSLWSFVRPCMISSASLFSESDDCFLKAKACLKLSHWLRQRYSDVSLDKIVPKMLSDFKTSFDTDTPSFSDETLSFSPSIGPIIEEMVGSATKLSTRLCPTMGKAWISYASWCLSQARDSLLNPQENVLDKCLFSPILAQEVVPGRFKLTEDENMRIESLVVQLLQKKFECGTRSSDSAEHLRNGNFMNVLVKQVMNIMETSAGAPGAENSIDECLSATLASQLKVCFLHTNFGLDESEMLSVVDNLVVIWWSLRRRRVSMFGHAAHGFIQYLSYSSVKISDGQSAGFGCEPLKQKYSSYTLRATLYLLHILLNYGVELKETLEPALLTVPLSPWQEVTPQLFARLTSHPEQVVRNQLEGLLMMLAKQSPSSIVYPTLVDVNANEEKPPQELQHILNCLSELYPRLVQDVRLMINELGNVTVLWEELWLSTLQDLHTDVMRRINLLKEEAARIAENVTLSQSEKKKINAAKYAAMMAPIVVALERRLASTSRNPQTPHEVWFHGEYREQLKSAILHFKTPPASAAALLDVWRPFDNIATSLASYQRKSSVSLSEVAPQLASLSSSDVPMPGLEKHNTISESDVGRTNLKGIVTIASFWKQVDILSTKTKPKKLVILGSDGQKYTYLLKGREDLRLDARIMQLLQAINGFIHSSPETHGLGIRYYSVTPISGRAGLIQWVSNVISIYTLFKSWQSRNQLAQLSAMGGGNSKTSVPPPVPRPSDMFYGKIIPALKDKGIRRVISRRDWPHEVKRKVLLDLMKETPRQLLHQELWCASEGFRAFSSKLKRYSESVAAMSMVGHILGLGDRHLDNILVDFCSGDIVHIDYNVCFDKGQRLKVPEIVPFRLTHTIEAALGLTGIEGTFRANCEAVIGVLRKNKDILLMLLEVFVWDPLVEWTRGDFHDDAAIGGEERKGMELAVSLSLFASRVQEIRVPLQEHHDLLLATLPAVESALERFSDVLKQYELASARFYQADQERSKLILHETSAKSIVAEATGKSEKTRASYEIQSREFAQAKAVVAEKAQEAATWIEQHGRMIDALRSNVVPEIDACINLSSMQEALSLSSAVLAAGIPLTIVPEPTQAQCHDIDMEVSDLVSELDVGLSSALMALQVYSLALQRILPLNYLTTSAVHGWAQVLQLSISALSSDILSLAKRQASELVAKTHGVNLDSVKQCHLDLCLQVEKYVLEIEKVEEECAELENSIGFETESKAKDRLLSAFMRYMQPAGLGRKEDAILQIQSGSSKYDGPKAIRSGEELDEKREKVLCVLNIAVCALYNEVKHRLLDIFSNFSGGVDANIWLQYDFETIFCKFEEQVEKCMLVAGFVSELRQLIGIPSLDLDKDNSEKNWASVFKSSLPSCKNLIEQMTEVVLPDTMKSAVSLNSEIMDVFGSISQIRGSVDSALEQFVEIKMERASLVELEQNYFIKVGLITEQQLVLEEAALKGRDHLSWEEAEELALQEEACRAQLNQLHQTWNQRDVRTSSLIKREADIKNALILSERQFQSLVGVQEERGLHVLGSKALLTTLVKPFFEMESIDRAFSLIGGSLSSHPNGISEIADFLSSGNPISEYIWKFGSLFDNESFFVWKIGVIDSFLDSCIHDVSSSVDKNFGFDQLFSLLKRKLKMQLQEHIVKYLKERVFPTLLACLDKENEHLKQLTEATDELVLVQVKKDVGVVTRMQQMLEEYCNTHETARAARSAAFLMKRQVNELREALHKTGLEIIQMEWMHDFALTPSHNSRIIFQKFLANDDSLYPVVMNLSRPNLLESIQSTMSKIARSLESLQACERTSVAAEGQLERAMGWACGGPNSNAIGNPAIKTSGIPPEFHDHLMRRRKLLQEAREKASDVIKISMSILEFEASRDGILRFPGEVYPFRTSGDGRTWQQSYFNALTILDITYHSFTRTEQEWKITQSAIEAASNGLYSATNELRIASLKAKSASGDLQGTILAMRDIAYGASVALAAYGRVAKSHTALTSECGSMLEEVLAITEDLHDVHSLGKDAARVHRSLMDDLSKANSVLLPLETVLSKDIAAMTDALAREGETMMEISHIHGQAIYQSYCFRIKEACQNFKPLVPALTLSVKGLYSLLTKLAQTASFHAGNLHKALEGLGESQEVKSQGIDLSRPDLAIDATEFDDKERENMSLSNDGNTRDFPAFAGVSLEDNDWLSPPDSISSSGSDPGITSPKVSFPASFNDPAEEVGQLSQELGREASDYKDSAPVALTDYQEIPPSGQSEPKKTEVNGIYTGSFNSETNEPSEYLKAVASRSDESKTAAPDALHPSSKNSEEKFGSRDEIISLDKVKIKDEDRESLFLNTSATGRVGRGKNPYAMSVLRRVEMKLDGRDIADNREISISEQVDYLLKQATSIDNLCNMYEEYRQVLKEFHSLPLCNTTKTCILFSIHFHDGEKQGTLCPLRFGSRQTFFVFAISASHPLVPSQNEATCGCCIHLWALLRTSHNIVKVKVTTMSHSRLSEF</sequence>
<dbReference type="EMBL" id="JXTC01000450">
    <property type="protein sequence ID" value="PON53043.1"/>
    <property type="molecule type" value="Genomic_DNA"/>
</dbReference>
<dbReference type="InterPro" id="IPR018936">
    <property type="entry name" value="PI3/4_kinase_CS"/>
</dbReference>
<dbReference type="STRING" id="63057.A0A2P5BW69"/>
<dbReference type="PANTHER" id="PTHR11139">
    <property type="entry name" value="ATAXIA TELANGIECTASIA MUTATED ATM -RELATED"/>
    <property type="match status" value="1"/>
</dbReference>
<dbReference type="InterPro" id="IPR016024">
    <property type="entry name" value="ARM-type_fold"/>
</dbReference>
<evidence type="ECO:0000256" key="11">
    <source>
        <dbReference type="SAM" id="Coils"/>
    </source>
</evidence>
<keyword evidence="7" id="KW-0067">ATP-binding</keyword>
<feature type="region of interest" description="Disordered" evidence="12">
    <location>
        <begin position="3565"/>
        <end position="3600"/>
    </location>
</feature>
<dbReference type="FunFam" id="1.10.1070.11:FF:000023">
    <property type="entry name" value="serine/threonine-protein kinase SMG1 isoform X1"/>
    <property type="match status" value="1"/>
</dbReference>
<keyword evidence="17" id="KW-1185">Reference proteome</keyword>
<dbReference type="InterPro" id="IPR000403">
    <property type="entry name" value="PI3/4_kinase_cat_dom"/>
</dbReference>
<dbReference type="SUPFAM" id="SSF56112">
    <property type="entry name" value="Protein kinase-like (PK-like)"/>
    <property type="match status" value="1"/>
</dbReference>
<dbReference type="InParanoid" id="A0A2P5BW69"/>
<keyword evidence="4" id="KW-0808">Transferase</keyword>
<gene>
    <name evidence="16" type="ORF">TorRG33x02_306490</name>
</gene>
<name>A0A2P5BW69_TREOI</name>
<dbReference type="PROSITE" id="PS50290">
    <property type="entry name" value="PI3_4_KINASE_3"/>
    <property type="match status" value="1"/>
</dbReference>
<accession>A0A2P5BW69</accession>
<evidence type="ECO:0000256" key="4">
    <source>
        <dbReference type="ARBA" id="ARBA00022679"/>
    </source>
</evidence>
<dbReference type="CDD" id="cd05170">
    <property type="entry name" value="PIKKc_SMG1"/>
    <property type="match status" value="1"/>
</dbReference>
<dbReference type="SMART" id="SM00146">
    <property type="entry name" value="PI3Kc"/>
    <property type="match status" value="1"/>
</dbReference>
<reference evidence="17" key="1">
    <citation type="submission" date="2016-06" db="EMBL/GenBank/DDBJ databases">
        <title>Parallel loss of symbiosis genes in relatives of nitrogen-fixing non-legume Parasponia.</title>
        <authorList>
            <person name="Van Velzen R."/>
            <person name="Holmer R."/>
            <person name="Bu F."/>
            <person name="Rutten L."/>
            <person name="Van Zeijl A."/>
            <person name="Liu W."/>
            <person name="Santuari L."/>
            <person name="Cao Q."/>
            <person name="Sharma T."/>
            <person name="Shen D."/>
            <person name="Roswanjaya Y."/>
            <person name="Wardhani T."/>
            <person name="Kalhor M.S."/>
            <person name="Jansen J."/>
            <person name="Van den Hoogen J."/>
            <person name="Gungor B."/>
            <person name="Hartog M."/>
            <person name="Hontelez J."/>
            <person name="Verver J."/>
            <person name="Yang W.-C."/>
            <person name="Schijlen E."/>
            <person name="Repin R."/>
            <person name="Schilthuizen M."/>
            <person name="Schranz E."/>
            <person name="Heidstra R."/>
            <person name="Miyata K."/>
            <person name="Fedorova E."/>
            <person name="Kohlen W."/>
            <person name="Bisseling T."/>
            <person name="Smit S."/>
            <person name="Geurts R."/>
        </authorList>
    </citation>
    <scope>NUCLEOTIDE SEQUENCE [LARGE SCALE GENOMIC DNA]</scope>
    <source>
        <strain evidence="17">cv. RG33-2</strain>
    </source>
</reference>
<dbReference type="PROSITE" id="PS51190">
    <property type="entry name" value="FATC"/>
    <property type="match status" value="1"/>
</dbReference>
<feature type="domain" description="FATC" evidence="15">
    <location>
        <begin position="3747"/>
        <end position="3779"/>
    </location>
</feature>
<feature type="domain" description="PI3K/PI4K catalytic" evidence="13">
    <location>
        <begin position="1993"/>
        <end position="2332"/>
    </location>
</feature>
<dbReference type="GO" id="GO:0000184">
    <property type="term" value="P:nuclear-transcribed mRNA catabolic process, nonsense-mediated decay"/>
    <property type="evidence" value="ECO:0007669"/>
    <property type="project" value="UniProtKB-KW"/>
</dbReference>
<evidence type="ECO:0000313" key="16">
    <source>
        <dbReference type="EMBL" id="PON53043.1"/>
    </source>
</evidence>
<dbReference type="InterPro" id="IPR011009">
    <property type="entry name" value="Kinase-like_dom_sf"/>
</dbReference>
<feature type="compositionally biased region" description="Polar residues" evidence="12">
    <location>
        <begin position="3643"/>
        <end position="3654"/>
    </location>
</feature>
<comment type="catalytic activity">
    <reaction evidence="9">
        <text>L-threonyl-[protein] + ATP = O-phospho-L-threonyl-[protein] + ADP + H(+)</text>
        <dbReference type="Rhea" id="RHEA:46608"/>
        <dbReference type="Rhea" id="RHEA-COMP:11060"/>
        <dbReference type="Rhea" id="RHEA-COMP:11605"/>
        <dbReference type="ChEBI" id="CHEBI:15378"/>
        <dbReference type="ChEBI" id="CHEBI:30013"/>
        <dbReference type="ChEBI" id="CHEBI:30616"/>
        <dbReference type="ChEBI" id="CHEBI:61977"/>
        <dbReference type="ChEBI" id="CHEBI:456216"/>
        <dbReference type="EC" id="2.7.11.1"/>
    </reaction>
</comment>